<evidence type="ECO:0000313" key="3">
    <source>
        <dbReference type="EMBL" id="AMS39228.1"/>
    </source>
</evidence>
<keyword evidence="4" id="KW-0808">Transferase</keyword>
<dbReference type="PROSITE" id="PS50404">
    <property type="entry name" value="GST_NTER"/>
    <property type="match status" value="1"/>
</dbReference>
<evidence type="ECO:0000259" key="1">
    <source>
        <dbReference type="PROSITE" id="PS50404"/>
    </source>
</evidence>
<reference evidence="3 5" key="1">
    <citation type="submission" date="2016-03" db="EMBL/GenBank/DDBJ databases">
        <title>Complete genome of Aminobacter aminovorans KCTC 2477.</title>
        <authorList>
            <person name="Kim K.M."/>
        </authorList>
    </citation>
    <scope>NUCLEOTIDE SEQUENCE [LARGE SCALE GENOMIC DNA]</scope>
    <source>
        <strain evidence="3 5">KCTC 2477</strain>
    </source>
</reference>
<dbReference type="InterPro" id="IPR036249">
    <property type="entry name" value="Thioredoxin-like_sf"/>
</dbReference>
<dbReference type="Proteomes" id="UP000577697">
    <property type="component" value="Unassembled WGS sequence"/>
</dbReference>
<evidence type="ECO:0000313" key="5">
    <source>
        <dbReference type="Proteomes" id="UP000075755"/>
    </source>
</evidence>
<dbReference type="InterPro" id="IPR004045">
    <property type="entry name" value="Glutathione_S-Trfase_N"/>
</dbReference>
<name>A0AAC8YJD1_AMIAI</name>
<feature type="domain" description="GST N-terminal" evidence="1">
    <location>
        <begin position="1"/>
        <end position="81"/>
    </location>
</feature>
<dbReference type="InterPro" id="IPR010987">
    <property type="entry name" value="Glutathione-S-Trfase_C-like"/>
</dbReference>
<dbReference type="SUPFAM" id="SSF52833">
    <property type="entry name" value="Thioredoxin-like"/>
    <property type="match status" value="1"/>
</dbReference>
<evidence type="ECO:0000313" key="6">
    <source>
        <dbReference type="Proteomes" id="UP000577697"/>
    </source>
</evidence>
<dbReference type="SFLD" id="SFLDG00358">
    <property type="entry name" value="Main_(cytGST)"/>
    <property type="match status" value="1"/>
</dbReference>
<dbReference type="PANTHER" id="PTHR44051">
    <property type="entry name" value="GLUTATHIONE S-TRANSFERASE-RELATED"/>
    <property type="match status" value="1"/>
</dbReference>
<dbReference type="Pfam" id="PF13410">
    <property type="entry name" value="GST_C_2"/>
    <property type="match status" value="1"/>
</dbReference>
<dbReference type="SFLD" id="SFLDS00019">
    <property type="entry name" value="Glutathione_Transferase_(cytos"/>
    <property type="match status" value="1"/>
</dbReference>
<dbReference type="KEGG" id="aak:AA2016_0288"/>
<reference evidence="4 6" key="2">
    <citation type="submission" date="2020-08" db="EMBL/GenBank/DDBJ databases">
        <title>Genomic Encyclopedia of Type Strains, Phase IV (KMG-IV): sequencing the most valuable type-strain genomes for metagenomic binning, comparative biology and taxonomic classification.</title>
        <authorList>
            <person name="Goeker M."/>
        </authorList>
    </citation>
    <scope>NUCLEOTIDE SEQUENCE [LARGE SCALE GENOMIC DNA]</scope>
    <source>
        <strain evidence="4 6">DSM 10368</strain>
    </source>
</reference>
<dbReference type="SFLD" id="SFLDG01150">
    <property type="entry name" value="Main.1:_Beta-like"/>
    <property type="match status" value="1"/>
</dbReference>
<dbReference type="PANTHER" id="PTHR44051:SF8">
    <property type="entry name" value="GLUTATHIONE S-TRANSFERASE GSTA"/>
    <property type="match status" value="1"/>
</dbReference>
<accession>A0AAC8YJD1</accession>
<evidence type="ECO:0000259" key="2">
    <source>
        <dbReference type="PROSITE" id="PS50405"/>
    </source>
</evidence>
<dbReference type="PROSITE" id="PS50405">
    <property type="entry name" value="GST_CTER"/>
    <property type="match status" value="1"/>
</dbReference>
<proteinExistence type="predicted"/>
<dbReference type="Gene3D" id="1.20.1050.10">
    <property type="match status" value="1"/>
</dbReference>
<dbReference type="RefSeq" id="WP_067954939.1">
    <property type="nucleotide sequence ID" value="NZ_CP015005.1"/>
</dbReference>
<dbReference type="Gene3D" id="3.40.30.10">
    <property type="entry name" value="Glutaredoxin"/>
    <property type="match status" value="1"/>
</dbReference>
<feature type="domain" description="GST C-terminal" evidence="2">
    <location>
        <begin position="87"/>
        <end position="201"/>
    </location>
</feature>
<dbReference type="EMBL" id="CP015005">
    <property type="protein sequence ID" value="AMS39228.1"/>
    <property type="molecule type" value="Genomic_DNA"/>
</dbReference>
<dbReference type="Pfam" id="PF13409">
    <property type="entry name" value="GST_N_2"/>
    <property type="match status" value="1"/>
</dbReference>
<evidence type="ECO:0000313" key="4">
    <source>
        <dbReference type="EMBL" id="MBB3709226.1"/>
    </source>
</evidence>
<dbReference type="Proteomes" id="UP000075755">
    <property type="component" value="Chromosome"/>
</dbReference>
<dbReference type="EC" id="2.5.1.18" evidence="4"/>
<dbReference type="EMBL" id="JACICB010000026">
    <property type="protein sequence ID" value="MBB3709226.1"/>
    <property type="molecule type" value="Genomic_DNA"/>
</dbReference>
<dbReference type="CDD" id="cd03057">
    <property type="entry name" value="GST_N_Beta"/>
    <property type="match status" value="1"/>
</dbReference>
<organism evidence="3 5">
    <name type="scientific">Aminobacter aminovorans</name>
    <name type="common">Chelatobacter heintzii</name>
    <dbReference type="NCBI Taxonomy" id="83263"/>
    <lineage>
        <taxon>Bacteria</taxon>
        <taxon>Pseudomonadati</taxon>
        <taxon>Pseudomonadota</taxon>
        <taxon>Alphaproteobacteria</taxon>
        <taxon>Hyphomicrobiales</taxon>
        <taxon>Phyllobacteriaceae</taxon>
        <taxon>Aminobacter</taxon>
    </lineage>
</organism>
<protein>
    <submittedName>
        <fullName evidence="3">Glutathione S-transferase</fullName>
        <ecNumber evidence="4">2.5.1.18</ecNumber>
    </submittedName>
</protein>
<gene>
    <name evidence="3" type="ORF">AA2016_0288</name>
    <name evidence="4" type="ORF">FHS67_005574</name>
</gene>
<keyword evidence="6" id="KW-1185">Reference proteome</keyword>
<dbReference type="CDD" id="cd03188">
    <property type="entry name" value="GST_C_Beta"/>
    <property type="match status" value="1"/>
</dbReference>
<dbReference type="InterPro" id="IPR040079">
    <property type="entry name" value="Glutathione_S-Trfase"/>
</dbReference>
<dbReference type="InterPro" id="IPR036282">
    <property type="entry name" value="Glutathione-S-Trfase_C_sf"/>
</dbReference>
<sequence length="201" mass="21745">MKLYYTPGFCSLSPHIVLHELGGQFDVERVDVATKTTETGADFRAINPKGYVPALRLGDGEVLTEGAAIVQYLADSNGAQHLAPEPGTLARARLQEQLNFIASELHKAFGPLFHGATGEAKDAAVANVGNRLDHMERQFADGRAYLLGDHFSVADAYLFVVARWTGPTGIGLARWPRLSTFVERVRQRPSVVAAMAVEGLA</sequence>
<dbReference type="NCBIfam" id="NF007831">
    <property type="entry name" value="PRK10542.1"/>
    <property type="match status" value="1"/>
</dbReference>
<dbReference type="GO" id="GO:0004364">
    <property type="term" value="F:glutathione transferase activity"/>
    <property type="evidence" value="ECO:0007669"/>
    <property type="project" value="UniProtKB-EC"/>
</dbReference>
<dbReference type="AlphaFoldDB" id="A0AAC8YJD1"/>
<dbReference type="SUPFAM" id="SSF47616">
    <property type="entry name" value="GST C-terminal domain-like"/>
    <property type="match status" value="1"/>
</dbReference>